<protein>
    <submittedName>
        <fullName evidence="3">Acyloxyacyl hydrolase</fullName>
    </submittedName>
</protein>
<keyword evidence="1" id="KW-0732">Signal</keyword>
<sequence length="409" mass="46146">MIRNRNAIRLLCLLCLLVHPAINANLEAQTIIGQRNDSVSHPLIRHQLGFDLRPGYIVSTHSFLQGDNAQQKKIDQSLSFHFKYAFRFSKESNLGRLFPHTYQGIGISYHTFFNPAELGNPVSVYVFQGSRIAQLSPRLSFDYEWNFGASFGWKKYDELSNPQNVLIGSKINAYINLGFLLNWQVHKYWKLAAGVDLTHFSNGNTHYPNGGLNVIGGRIGIVRTLGETDEAAGSITPGRLFIKPHVSYDLVVYGATRKRGLIGDDVSSMIPGSFGVAGINFAPMYNFNNYFRAGLSADAQYDESANLKEYRVGEYYSGDLKFHRPPFREQFSVGLSLRAELVMPVFSINVGVGRNLIYSGDDTKGFYQVLALKTYVTRHLFLHVGYQLSKFKDPNNLMLGLGYRFHDKR</sequence>
<evidence type="ECO:0000313" key="2">
    <source>
        <dbReference type="EMBL" id="MCA4525015.1"/>
    </source>
</evidence>
<dbReference type="EMBL" id="QSQU01000027">
    <property type="protein sequence ID" value="RGK59543.1"/>
    <property type="molecule type" value="Genomic_DNA"/>
</dbReference>
<gene>
    <name evidence="3" type="ORF">DXD03_17250</name>
    <name evidence="2" type="ORF">LDZ35_17590</name>
</gene>
<comment type="caution">
    <text evidence="3">The sequence shown here is derived from an EMBL/GenBank/DDBJ whole genome shotgun (WGS) entry which is preliminary data.</text>
</comment>
<feature type="signal peptide" evidence="1">
    <location>
        <begin position="1"/>
        <end position="24"/>
    </location>
</feature>
<feature type="chain" id="PRO_5042709100" evidence="1">
    <location>
        <begin position="25"/>
        <end position="409"/>
    </location>
</feature>
<dbReference type="GO" id="GO:0016787">
    <property type="term" value="F:hydrolase activity"/>
    <property type="evidence" value="ECO:0007669"/>
    <property type="project" value="UniProtKB-KW"/>
</dbReference>
<proteinExistence type="predicted"/>
<accession>A0A3E4N9U7</accession>
<organism evidence="3 4">
    <name type="scientific">Bacteroides xylanisolvens</name>
    <dbReference type="NCBI Taxonomy" id="371601"/>
    <lineage>
        <taxon>Bacteria</taxon>
        <taxon>Pseudomonadati</taxon>
        <taxon>Bacteroidota</taxon>
        <taxon>Bacteroidia</taxon>
        <taxon>Bacteroidales</taxon>
        <taxon>Bacteroidaceae</taxon>
        <taxon>Bacteroides</taxon>
    </lineage>
</organism>
<dbReference type="Pfam" id="PF09411">
    <property type="entry name" value="PagL"/>
    <property type="match status" value="1"/>
</dbReference>
<reference evidence="3 4" key="1">
    <citation type="submission" date="2018-08" db="EMBL/GenBank/DDBJ databases">
        <title>A genome reference for cultivated species of the human gut microbiota.</title>
        <authorList>
            <person name="Zou Y."/>
            <person name="Xue W."/>
            <person name="Luo G."/>
        </authorList>
    </citation>
    <scope>NUCLEOTIDE SEQUENCE [LARGE SCALE GENOMIC DNA]</scope>
    <source>
        <strain evidence="3 4">TF10-34</strain>
    </source>
</reference>
<evidence type="ECO:0000313" key="4">
    <source>
        <dbReference type="Proteomes" id="UP000261210"/>
    </source>
</evidence>
<dbReference type="RefSeq" id="WP_049701640.1">
    <property type="nucleotide sequence ID" value="NZ_CP183042.1"/>
</dbReference>
<dbReference type="Proteomes" id="UP000261210">
    <property type="component" value="Unassembled WGS sequence"/>
</dbReference>
<dbReference type="EMBL" id="JAIWWW010000038">
    <property type="protein sequence ID" value="MCA4525015.1"/>
    <property type="molecule type" value="Genomic_DNA"/>
</dbReference>
<evidence type="ECO:0000256" key="1">
    <source>
        <dbReference type="SAM" id="SignalP"/>
    </source>
</evidence>
<evidence type="ECO:0000313" key="3">
    <source>
        <dbReference type="EMBL" id="RGK59543.1"/>
    </source>
</evidence>
<dbReference type="InterPro" id="IPR018550">
    <property type="entry name" value="Lipid-A_deacylase-rel"/>
</dbReference>
<dbReference type="Proteomes" id="UP001197958">
    <property type="component" value="Unassembled WGS sequence"/>
</dbReference>
<dbReference type="AlphaFoldDB" id="A0A3E4N9U7"/>
<dbReference type="Gene3D" id="2.40.160.20">
    <property type="match status" value="1"/>
</dbReference>
<keyword evidence="3" id="KW-0378">Hydrolase</keyword>
<reference evidence="2" key="2">
    <citation type="submission" date="2023-08" db="EMBL/GenBank/DDBJ databases">
        <title>Mucin Metabolism Genes Underlie the Key Renovations of Bacteroides xylanisolvens Genomes in Captive Great Apes.</title>
        <authorList>
            <person name="Nishida A.H."/>
        </authorList>
    </citation>
    <scope>NUCLEOTIDE SEQUENCE</scope>
    <source>
        <strain evidence="2">P19.10B</strain>
    </source>
</reference>
<name>A0A3E4N9U7_9BACE</name>